<keyword evidence="2" id="KW-1185">Reference proteome</keyword>
<name>A0AAU0MHT6_9MICO</name>
<dbReference type="KEGG" id="mliy:RYJ27_11770"/>
<proteinExistence type="predicted"/>
<dbReference type="RefSeq" id="WP_330170486.1">
    <property type="nucleotide sequence ID" value="NZ_CP137080.1"/>
</dbReference>
<evidence type="ECO:0000313" key="2">
    <source>
        <dbReference type="Proteomes" id="UP001329313"/>
    </source>
</evidence>
<reference evidence="1 2" key="1">
    <citation type="submission" date="2023-10" db="EMBL/GenBank/DDBJ databases">
        <title>Y20.</title>
        <authorList>
            <person name="Zhang G."/>
            <person name="Ding Y."/>
        </authorList>
    </citation>
    <scope>NUCLEOTIDE SEQUENCE [LARGE SCALE GENOMIC DNA]</scope>
    <source>
        <strain evidence="1 2">Y20</strain>
    </source>
</reference>
<evidence type="ECO:0000313" key="1">
    <source>
        <dbReference type="EMBL" id="WOQ69362.1"/>
    </source>
</evidence>
<sequence>MTDAAGVVASARRRLAGAPRARLGELVTPRLFAAARGPRVVPRGEAWHLGVLLIADDALLATGEIVRAHDPGRRGFTAQASRERAELALAALRGGFAEGETVHVGWHVVDLDAVARGEASGPVTLVGAVPSVRWSRGAGRMPLAEYLDERIALLLRPPQGA</sequence>
<protein>
    <submittedName>
        <fullName evidence="1">Glutaminase</fullName>
    </submittedName>
</protein>
<accession>A0AAU0MHT6</accession>
<dbReference type="AlphaFoldDB" id="A0AAU0MHT6"/>
<dbReference type="EMBL" id="CP137080">
    <property type="protein sequence ID" value="WOQ69362.1"/>
    <property type="molecule type" value="Genomic_DNA"/>
</dbReference>
<organism evidence="1 2">
    <name type="scientific">Microbacterium limosum</name>
    <dbReference type="NCBI Taxonomy" id="3079935"/>
    <lineage>
        <taxon>Bacteria</taxon>
        <taxon>Bacillati</taxon>
        <taxon>Actinomycetota</taxon>
        <taxon>Actinomycetes</taxon>
        <taxon>Micrococcales</taxon>
        <taxon>Microbacteriaceae</taxon>
        <taxon>Microbacterium</taxon>
    </lineage>
</organism>
<gene>
    <name evidence="1" type="ORF">RYJ27_11770</name>
</gene>
<dbReference type="Proteomes" id="UP001329313">
    <property type="component" value="Chromosome"/>
</dbReference>